<feature type="compositionally biased region" description="Low complexity" evidence="1">
    <location>
        <begin position="24"/>
        <end position="48"/>
    </location>
</feature>
<sequence length="240" mass="25221">MFGRRKKAVDQRELADTETEGADVVDGAAAAPSDQDASTPTAEAAQAAFDRSSGPWDAAEQDVPEDDPTFVDAGAMIVRGRPGLDLQIPTDPQTGAATSVVAIGEGSAVELRAFAAPRHSGLWDDIRPEIIAEVKRVGGTVEEVESSFGTELRVEVPVQAADGRQGVQASRIIGVDGPRWLLRATFMGTLGATADPDSLLEQTVRDTIVVRGDSPMPPREQIPIVVPAGAVRADSETKEA</sequence>
<dbReference type="AlphaFoldDB" id="A0A5Q6RPP6"/>
<evidence type="ECO:0000313" key="3">
    <source>
        <dbReference type="Proteomes" id="UP000307768"/>
    </source>
</evidence>
<dbReference type="OrthoDB" id="8480367at2"/>
<dbReference type="Proteomes" id="UP000307768">
    <property type="component" value="Unassembled WGS sequence"/>
</dbReference>
<dbReference type="RefSeq" id="WP_149771272.1">
    <property type="nucleotide sequence ID" value="NZ_VDFQ02000006.1"/>
</dbReference>
<name>A0A5Q6RPP6_9ACTN</name>
<comment type="caution">
    <text evidence="2">The sequence shown here is derived from an EMBL/GenBank/DDBJ whole genome shotgun (WGS) entry which is preliminary data.</text>
</comment>
<accession>A0A5Q6RPP6</accession>
<organism evidence="2 3">
    <name type="scientific">Mumia zhuanghuii</name>
    <dbReference type="NCBI Taxonomy" id="2585211"/>
    <lineage>
        <taxon>Bacteria</taxon>
        <taxon>Bacillati</taxon>
        <taxon>Actinomycetota</taxon>
        <taxon>Actinomycetes</taxon>
        <taxon>Propionibacteriales</taxon>
        <taxon>Nocardioidaceae</taxon>
        <taxon>Mumia</taxon>
    </lineage>
</organism>
<dbReference type="InterPro" id="IPR022183">
    <property type="entry name" value="DUF3710"/>
</dbReference>
<dbReference type="EMBL" id="VDFQ02000006">
    <property type="protein sequence ID" value="KAA1420048.1"/>
    <property type="molecule type" value="Genomic_DNA"/>
</dbReference>
<reference evidence="2 3" key="1">
    <citation type="submission" date="2019-09" db="EMBL/GenBank/DDBJ databases">
        <title>Mumia zhuanghuii sp. nov. isolated from the intestinal contents of plateau pika (Ochotona curzoniae) in the Qinghai-Tibet plateau of China.</title>
        <authorList>
            <person name="Tian Z."/>
        </authorList>
    </citation>
    <scope>NUCLEOTIDE SEQUENCE [LARGE SCALE GENOMIC DNA]</scope>
    <source>
        <strain evidence="3">350</strain>
    </source>
</reference>
<evidence type="ECO:0000313" key="2">
    <source>
        <dbReference type="EMBL" id="KAA1420048.1"/>
    </source>
</evidence>
<feature type="region of interest" description="Disordered" evidence="1">
    <location>
        <begin position="1"/>
        <end position="66"/>
    </location>
</feature>
<protein>
    <submittedName>
        <fullName evidence="2">DUF3710 domain-containing protein</fullName>
    </submittedName>
</protein>
<proteinExistence type="predicted"/>
<gene>
    <name evidence="2" type="ORF">FE697_019410</name>
</gene>
<dbReference type="Pfam" id="PF12502">
    <property type="entry name" value="DUF3710"/>
    <property type="match status" value="1"/>
</dbReference>
<evidence type="ECO:0000256" key="1">
    <source>
        <dbReference type="SAM" id="MobiDB-lite"/>
    </source>
</evidence>